<evidence type="ECO:0000256" key="1">
    <source>
        <dbReference type="SAM" id="Phobius"/>
    </source>
</evidence>
<evidence type="ECO:0000313" key="2">
    <source>
        <dbReference type="EMBL" id="KND03495.1"/>
    </source>
</evidence>
<evidence type="ECO:0000313" key="3">
    <source>
        <dbReference type="Proteomes" id="UP000053201"/>
    </source>
</evidence>
<dbReference type="InParanoid" id="A0A0L0HRC6"/>
<keyword evidence="1" id="KW-1133">Transmembrane helix</keyword>
<keyword evidence="1" id="KW-0812">Transmembrane</keyword>
<dbReference type="AlphaFoldDB" id="A0A0L0HRC6"/>
<proteinExistence type="predicted"/>
<dbReference type="Proteomes" id="UP000053201">
    <property type="component" value="Unassembled WGS sequence"/>
</dbReference>
<dbReference type="OrthoDB" id="10301091at2759"/>
<keyword evidence="1" id="KW-0472">Membrane</keyword>
<reference evidence="2 3" key="1">
    <citation type="submission" date="2009-08" db="EMBL/GenBank/DDBJ databases">
        <title>The Genome Sequence of Spizellomyces punctatus strain DAOM BR117.</title>
        <authorList>
            <consortium name="The Broad Institute Genome Sequencing Platform"/>
            <person name="Russ C."/>
            <person name="Cuomo C."/>
            <person name="Shea T."/>
            <person name="Young S.K."/>
            <person name="Zeng Q."/>
            <person name="Koehrsen M."/>
            <person name="Haas B."/>
            <person name="Borodovsky M."/>
            <person name="Guigo R."/>
            <person name="Alvarado L."/>
            <person name="Berlin A."/>
            <person name="Bochicchio J."/>
            <person name="Borenstein D."/>
            <person name="Chapman S."/>
            <person name="Chen Z."/>
            <person name="Engels R."/>
            <person name="Freedman E."/>
            <person name="Gellesch M."/>
            <person name="Goldberg J."/>
            <person name="Griggs A."/>
            <person name="Gujja S."/>
            <person name="Heiman D."/>
            <person name="Hepburn T."/>
            <person name="Howarth C."/>
            <person name="Jen D."/>
            <person name="Larson L."/>
            <person name="Lewis B."/>
            <person name="Mehta T."/>
            <person name="Park D."/>
            <person name="Pearson M."/>
            <person name="Roberts A."/>
            <person name="Saif S."/>
            <person name="Shenoy N."/>
            <person name="Sisk P."/>
            <person name="Stolte C."/>
            <person name="Sykes S."/>
            <person name="Thomson T."/>
            <person name="Walk T."/>
            <person name="White J."/>
            <person name="Yandava C."/>
            <person name="Burger G."/>
            <person name="Gray M.W."/>
            <person name="Holland P.W.H."/>
            <person name="King N."/>
            <person name="Lang F.B.F."/>
            <person name="Roger A.J."/>
            <person name="Ruiz-Trillo I."/>
            <person name="Lander E."/>
            <person name="Nusbaum C."/>
        </authorList>
    </citation>
    <scope>NUCLEOTIDE SEQUENCE [LARGE SCALE GENOMIC DNA]</scope>
    <source>
        <strain evidence="2 3">DAOM BR117</strain>
    </source>
</reference>
<dbReference type="GeneID" id="27692017"/>
<protein>
    <submittedName>
        <fullName evidence="2">Uncharacterized protein</fullName>
    </submittedName>
</protein>
<dbReference type="EMBL" id="KQ257451">
    <property type="protein sequence ID" value="KND03495.1"/>
    <property type="molecule type" value="Genomic_DNA"/>
</dbReference>
<dbReference type="VEuPathDB" id="FungiDB:SPPG_08892"/>
<dbReference type="RefSeq" id="XP_016611534.1">
    <property type="nucleotide sequence ID" value="XM_016757040.1"/>
</dbReference>
<organism evidence="2 3">
    <name type="scientific">Spizellomyces punctatus (strain DAOM BR117)</name>
    <dbReference type="NCBI Taxonomy" id="645134"/>
    <lineage>
        <taxon>Eukaryota</taxon>
        <taxon>Fungi</taxon>
        <taxon>Fungi incertae sedis</taxon>
        <taxon>Chytridiomycota</taxon>
        <taxon>Chytridiomycota incertae sedis</taxon>
        <taxon>Chytridiomycetes</taxon>
        <taxon>Spizellomycetales</taxon>
        <taxon>Spizellomycetaceae</taxon>
        <taxon>Spizellomyces</taxon>
    </lineage>
</organism>
<feature type="transmembrane region" description="Helical" evidence="1">
    <location>
        <begin position="80"/>
        <end position="99"/>
    </location>
</feature>
<feature type="transmembrane region" description="Helical" evidence="1">
    <location>
        <begin position="50"/>
        <end position="68"/>
    </location>
</feature>
<sequence length="116" mass="12232">MRSHVLDHPALFPPSAFTETSSFAMASPPVISSPAGDPSLLEEKRCRDQAVLVGASASLFAFVFTVFRRRPGAGSALARSPNGMALIAGVTSAGGYGVYRLSYARCKERAVQKSTP</sequence>
<keyword evidence="3" id="KW-1185">Reference proteome</keyword>
<accession>A0A0L0HRC6</accession>
<gene>
    <name evidence="2" type="ORF">SPPG_08892</name>
</gene>
<name>A0A0L0HRC6_SPIPD</name>